<proteinExistence type="inferred from homology"/>
<evidence type="ECO:0000256" key="1">
    <source>
        <dbReference type="ARBA" id="ARBA00009964"/>
    </source>
</evidence>
<name>A0A370KCQ6_9GAMM</name>
<sequence>MKTPKFAPDSRGREVRMVLEHQTVCPSQWAAILSIAPKMGRMPRDVLSLTRPAQKKKFGDTLAPRGPVAIKKTNFTEEQMVVALKHAEGGRSVEKISRKMGVSQAAFYAWREKFAGLGVSDLRGRRQLEEESRKLKQLVVALSLDKAMLQGVLDTSRTNIFMA</sequence>
<dbReference type="SUPFAM" id="SSF46689">
    <property type="entry name" value="Homeodomain-like"/>
    <property type="match status" value="1"/>
</dbReference>
<dbReference type="PANTHER" id="PTHR33609">
    <property type="entry name" value="LOW CALCIUM RESPONSE LOCUS PROTEIN S"/>
    <property type="match status" value="1"/>
</dbReference>
<dbReference type="InterPro" id="IPR009057">
    <property type="entry name" value="Homeodomain-like_sf"/>
</dbReference>
<dbReference type="GO" id="GO:0004803">
    <property type="term" value="F:transposase activity"/>
    <property type="evidence" value="ECO:0007669"/>
    <property type="project" value="InterPro"/>
</dbReference>
<dbReference type="AlphaFoldDB" id="A0A370KCQ6"/>
<dbReference type="InterPro" id="IPR052546">
    <property type="entry name" value="Transposase_8_domain"/>
</dbReference>
<comment type="caution">
    <text evidence="2">The sequence shown here is derived from an EMBL/GenBank/DDBJ whole genome shotgun (WGS) entry which is preliminary data.</text>
</comment>
<keyword evidence="3" id="KW-1185">Reference proteome</keyword>
<evidence type="ECO:0000313" key="3">
    <source>
        <dbReference type="Proteomes" id="UP000254711"/>
    </source>
</evidence>
<dbReference type="InterPro" id="IPR036388">
    <property type="entry name" value="WH-like_DNA-bd_sf"/>
</dbReference>
<dbReference type="InterPro" id="IPR002514">
    <property type="entry name" value="Transposase_8"/>
</dbReference>
<comment type="similarity">
    <text evidence="1">Belongs to the transposase 8 family.</text>
</comment>
<reference evidence="2 3" key="1">
    <citation type="submission" date="2018-07" db="EMBL/GenBank/DDBJ databases">
        <title>Dyella solisilvae sp. nov., isolated from the pine and broad-leaved mixed forest soil.</title>
        <authorList>
            <person name="Gao Z."/>
            <person name="Qiu L."/>
        </authorList>
    </citation>
    <scope>NUCLEOTIDE SEQUENCE [LARGE SCALE GENOMIC DNA]</scope>
    <source>
        <strain evidence="2 3">DHG54</strain>
    </source>
</reference>
<accession>A0A370KCQ6</accession>
<gene>
    <name evidence="2" type="ORF">DVT68_06470</name>
</gene>
<protein>
    <submittedName>
        <fullName evidence="2">Transposase</fullName>
    </submittedName>
</protein>
<evidence type="ECO:0000313" key="2">
    <source>
        <dbReference type="EMBL" id="RDJ00435.1"/>
    </source>
</evidence>
<dbReference type="OrthoDB" id="9774685at2"/>
<dbReference type="GO" id="GO:0003677">
    <property type="term" value="F:DNA binding"/>
    <property type="evidence" value="ECO:0007669"/>
    <property type="project" value="InterPro"/>
</dbReference>
<dbReference type="PANTHER" id="PTHR33609:SF1">
    <property type="entry name" value="TRANSPOSASE"/>
    <property type="match status" value="1"/>
</dbReference>
<dbReference type="Gene3D" id="1.10.10.10">
    <property type="entry name" value="Winged helix-like DNA-binding domain superfamily/Winged helix DNA-binding domain"/>
    <property type="match status" value="1"/>
</dbReference>
<dbReference type="Pfam" id="PF01527">
    <property type="entry name" value="HTH_Tnp_1"/>
    <property type="match status" value="1"/>
</dbReference>
<organism evidence="2 3">
    <name type="scientific">Dyella solisilvae</name>
    <dbReference type="NCBI Taxonomy" id="1920168"/>
    <lineage>
        <taxon>Bacteria</taxon>
        <taxon>Pseudomonadati</taxon>
        <taxon>Pseudomonadota</taxon>
        <taxon>Gammaproteobacteria</taxon>
        <taxon>Lysobacterales</taxon>
        <taxon>Rhodanobacteraceae</taxon>
        <taxon>Dyella</taxon>
    </lineage>
</organism>
<dbReference type="Proteomes" id="UP000254711">
    <property type="component" value="Unassembled WGS sequence"/>
</dbReference>
<dbReference type="EMBL" id="QQSY01000001">
    <property type="protein sequence ID" value="RDJ00435.1"/>
    <property type="molecule type" value="Genomic_DNA"/>
</dbReference>
<dbReference type="GO" id="GO:0006313">
    <property type="term" value="P:DNA transposition"/>
    <property type="evidence" value="ECO:0007669"/>
    <property type="project" value="InterPro"/>
</dbReference>